<reference evidence="1 2" key="1">
    <citation type="submission" date="2014-02" db="EMBL/GenBank/DDBJ databases">
        <title>Draft genome sequence of Lysinibacillus boronitolerans NBRC 103108.</title>
        <authorList>
            <person name="Zhang F."/>
            <person name="Wang G."/>
            <person name="Zhang L."/>
        </authorList>
    </citation>
    <scope>NUCLEOTIDE SEQUENCE [LARGE SCALE GENOMIC DNA]</scope>
    <source>
        <strain evidence="1 2">NBRC 103108</strain>
    </source>
</reference>
<protein>
    <recommendedName>
        <fullName evidence="3">DUF4830 domain-containing protein</fullName>
    </recommendedName>
</protein>
<evidence type="ECO:0000313" key="1">
    <source>
        <dbReference type="EMBL" id="KGR80758.1"/>
    </source>
</evidence>
<name>A0ABR4XUX9_9BACI</name>
<comment type="caution">
    <text evidence="1">The sequence shown here is derived from an EMBL/GenBank/DDBJ whole genome shotgun (WGS) entry which is preliminary data.</text>
</comment>
<sequence>MKKITMILCILFILTACNNESINEKHRLYLEELGWSIKSFDTKETREISKDSLAFNDSYQFSFLEKYVGKELDVTTYVLNEKDIEGDNIQAILYEYNGEIIGSVGKTKNATPGIVNLEDKDIITNE</sequence>
<evidence type="ECO:0008006" key="3">
    <source>
        <dbReference type="Google" id="ProtNLM"/>
    </source>
</evidence>
<evidence type="ECO:0000313" key="2">
    <source>
        <dbReference type="Proteomes" id="UP000030487"/>
    </source>
</evidence>
<gene>
    <name evidence="1" type="ORF">CD31_21835</name>
</gene>
<organism evidence="1 2">
    <name type="scientific">Lysinibacillus boronitolerans JCM 21713 = 10a = NBRC 103108</name>
    <dbReference type="NCBI Taxonomy" id="1294264"/>
    <lineage>
        <taxon>Bacteria</taxon>
        <taxon>Bacillati</taxon>
        <taxon>Bacillota</taxon>
        <taxon>Bacilli</taxon>
        <taxon>Bacillales</taxon>
        <taxon>Bacillaceae</taxon>
        <taxon>Lysinibacillus</taxon>
    </lineage>
</organism>
<dbReference type="RefSeq" id="WP_036080834.1">
    <property type="nucleotide sequence ID" value="NZ_AVCW01000001.1"/>
</dbReference>
<dbReference type="PROSITE" id="PS51257">
    <property type="entry name" value="PROKAR_LIPOPROTEIN"/>
    <property type="match status" value="1"/>
</dbReference>
<dbReference type="EMBL" id="JPVR01000081">
    <property type="protein sequence ID" value="KGR80758.1"/>
    <property type="molecule type" value="Genomic_DNA"/>
</dbReference>
<dbReference type="Proteomes" id="UP000030487">
    <property type="component" value="Unassembled WGS sequence"/>
</dbReference>
<keyword evidence="2" id="KW-1185">Reference proteome</keyword>
<accession>A0ABR4XUX9</accession>
<proteinExistence type="predicted"/>